<dbReference type="AlphaFoldDB" id="A0A9Q8LDY0"/>
<protein>
    <recommendedName>
        <fullName evidence="2">DUF8004 domain-containing protein</fullName>
    </recommendedName>
</protein>
<dbReference type="Proteomes" id="UP000756132">
    <property type="component" value="Chromosome 4"/>
</dbReference>
<dbReference type="RefSeq" id="XP_047760048.1">
    <property type="nucleotide sequence ID" value="XM_047904050.1"/>
</dbReference>
<dbReference type="KEGG" id="ffu:CLAFUR5_04902"/>
<evidence type="ECO:0000256" key="1">
    <source>
        <dbReference type="SAM" id="MobiDB-lite"/>
    </source>
</evidence>
<feature type="domain" description="DUF8004" evidence="2">
    <location>
        <begin position="170"/>
        <end position="260"/>
    </location>
</feature>
<reference evidence="3" key="1">
    <citation type="submission" date="2021-12" db="EMBL/GenBank/DDBJ databases">
        <authorList>
            <person name="Zaccaron A."/>
            <person name="Stergiopoulos I."/>
        </authorList>
    </citation>
    <scope>NUCLEOTIDE SEQUENCE</scope>
    <source>
        <strain evidence="3">Race5_Kim</strain>
    </source>
</reference>
<accession>A0A9Q8LDY0</accession>
<feature type="compositionally biased region" description="Low complexity" evidence="1">
    <location>
        <begin position="801"/>
        <end position="814"/>
    </location>
</feature>
<dbReference type="Pfam" id="PF26013">
    <property type="entry name" value="DUF8004"/>
    <property type="match status" value="1"/>
</dbReference>
<evidence type="ECO:0000313" key="4">
    <source>
        <dbReference type="Proteomes" id="UP000756132"/>
    </source>
</evidence>
<keyword evidence="4" id="KW-1185">Reference proteome</keyword>
<proteinExistence type="predicted"/>
<feature type="region of interest" description="Disordered" evidence="1">
    <location>
        <begin position="547"/>
        <end position="572"/>
    </location>
</feature>
<dbReference type="PANTHER" id="PTHR39601">
    <property type="entry name" value="CHORIOGENIN HMINOR"/>
    <property type="match status" value="1"/>
</dbReference>
<dbReference type="InterPro" id="IPR058317">
    <property type="entry name" value="DUF8004"/>
</dbReference>
<gene>
    <name evidence="3" type="ORF">CLAFUR5_04902</name>
</gene>
<sequence>MGLNRTGCASLVKRFDGYSKSSRTWDGLRKDEELWFEDGDCSVHLYAPGASRRGASLRVSVTPLEKSENTYLLSRCLRTNETSAATANETNSDKTCDASGPRNQVSELLELYLAAPTELARSEAFLYHVGTRNYFAYLLDRPLVGETLGQALADLAHRIEAWSPASVGTTAFLEYCQEQGYLDFANSPDYALAGMHFAELARIKHVWIDAFAHCVGMRDQLDNSPEAPRLSKTSKALIDRASLEMDLQITRVNKAVGNFLEEELGPEFHGLSRPLRDHLDRFRSTLHSFYVNTIGYFPPDPGSPWNKQLWQSMHDDFRSVYEYLADTQSTNDPTSSRGVSGGVCTTQNISVFNQRHRYSPLPYPVPLLPKDGTRQSTMLPQKASRLRSFMLGRSDAASQPRLRSHVKQALATASNADNPNVMANRLVQEYIRFEGLRLEEKVSLSESRKVRWLLVYGVLQMLISITRAPPEVQDSETPLYPMCAMASGCVPWEQSIMPAVEDEQMVKRLSAEMAAIREALEEDRISIHPDCEAESAEDYFAMTGLNRSDSDKSLTQLPQRSSPQLSRTASIRSGVTSLHRSVVGSLQSRRNSVNVDGIVQARRNSFRRDSWLQAPKKMSSFCEILVEGYGNGADDSRRSETCFQGCVEYTELEAPIPEVDTLVPILEMHQLGLYDEAGPSPVSSTCSGLSSQFSDLSGSTTNLRECNSPATELSSPMTKKFDFSSDTSLFKFEFDFHQEEDDAEPDLELTPKPSTALPPPTYRAKHPIDGDHTGRVSVNAGCYTPTGAITPRGNKSARNMSSDSLLSLASSASSEYPEDSNQAAEIEEREARGRARVRISAFGIVDGRISLPQSPVGEAR</sequence>
<evidence type="ECO:0000313" key="3">
    <source>
        <dbReference type="EMBL" id="UJO15682.1"/>
    </source>
</evidence>
<reference evidence="3" key="2">
    <citation type="journal article" date="2022" name="Microb. Genom.">
        <title>A chromosome-scale genome assembly of the tomato pathogen Cladosporium fulvum reveals a compartmentalized genome architecture and the presence of a dispensable chromosome.</title>
        <authorList>
            <person name="Zaccaron A.Z."/>
            <person name="Chen L.H."/>
            <person name="Samaras A."/>
            <person name="Stergiopoulos I."/>
        </authorList>
    </citation>
    <scope>NUCLEOTIDE SEQUENCE</scope>
    <source>
        <strain evidence="3">Race5_Kim</strain>
    </source>
</reference>
<dbReference type="GeneID" id="71984780"/>
<dbReference type="OrthoDB" id="4114825at2759"/>
<dbReference type="EMBL" id="CP090166">
    <property type="protein sequence ID" value="UJO15682.1"/>
    <property type="molecule type" value="Genomic_DNA"/>
</dbReference>
<feature type="region of interest" description="Disordered" evidence="1">
    <location>
        <begin position="740"/>
        <end position="832"/>
    </location>
</feature>
<evidence type="ECO:0000259" key="2">
    <source>
        <dbReference type="Pfam" id="PF26013"/>
    </source>
</evidence>
<dbReference type="PANTHER" id="PTHR39601:SF1">
    <property type="entry name" value="CHORIOGENIN HMINOR"/>
    <property type="match status" value="1"/>
</dbReference>
<name>A0A9Q8LDY0_PASFU</name>
<organism evidence="3 4">
    <name type="scientific">Passalora fulva</name>
    <name type="common">Tomato leaf mold</name>
    <name type="synonym">Cladosporium fulvum</name>
    <dbReference type="NCBI Taxonomy" id="5499"/>
    <lineage>
        <taxon>Eukaryota</taxon>
        <taxon>Fungi</taxon>
        <taxon>Dikarya</taxon>
        <taxon>Ascomycota</taxon>
        <taxon>Pezizomycotina</taxon>
        <taxon>Dothideomycetes</taxon>
        <taxon>Dothideomycetidae</taxon>
        <taxon>Mycosphaerellales</taxon>
        <taxon>Mycosphaerellaceae</taxon>
        <taxon>Fulvia</taxon>
    </lineage>
</organism>
<feature type="compositionally biased region" description="Polar residues" evidence="1">
    <location>
        <begin position="553"/>
        <end position="572"/>
    </location>
</feature>